<evidence type="ECO:0000256" key="1">
    <source>
        <dbReference type="ARBA" id="ARBA00023239"/>
    </source>
</evidence>
<dbReference type="RefSeq" id="WP_131761261.1">
    <property type="nucleotide sequence ID" value="NZ_CAACUY010000155.1"/>
</dbReference>
<protein>
    <submittedName>
        <fullName evidence="2">Terpene synthase family protein</fullName>
    </submittedName>
</protein>
<dbReference type="SFLD" id="SFLDS00005">
    <property type="entry name" value="Isoprenoid_Synthase_Type_I"/>
    <property type="match status" value="1"/>
</dbReference>
<dbReference type="Gene3D" id="1.10.600.10">
    <property type="entry name" value="Farnesyl Diphosphate Synthase"/>
    <property type="match status" value="1"/>
</dbReference>
<name>A0ABW2XW85_9ACTN</name>
<organism evidence="2 3">
    <name type="scientific">Actinomadura fibrosa</name>
    <dbReference type="NCBI Taxonomy" id="111802"/>
    <lineage>
        <taxon>Bacteria</taxon>
        <taxon>Bacillati</taxon>
        <taxon>Actinomycetota</taxon>
        <taxon>Actinomycetes</taxon>
        <taxon>Streptosporangiales</taxon>
        <taxon>Thermomonosporaceae</taxon>
        <taxon>Actinomadura</taxon>
    </lineage>
</organism>
<reference evidence="3" key="1">
    <citation type="journal article" date="2019" name="Int. J. Syst. Evol. Microbiol.">
        <title>The Global Catalogue of Microorganisms (GCM) 10K type strain sequencing project: providing services to taxonomists for standard genome sequencing and annotation.</title>
        <authorList>
            <consortium name="The Broad Institute Genomics Platform"/>
            <consortium name="The Broad Institute Genome Sequencing Center for Infectious Disease"/>
            <person name="Wu L."/>
            <person name="Ma J."/>
        </authorList>
    </citation>
    <scope>NUCLEOTIDE SEQUENCE [LARGE SCALE GENOMIC DNA]</scope>
    <source>
        <strain evidence="3">JCM 9371</strain>
    </source>
</reference>
<dbReference type="InterPro" id="IPR008949">
    <property type="entry name" value="Isoprenoid_synthase_dom_sf"/>
</dbReference>
<dbReference type="EMBL" id="JBHTGP010000018">
    <property type="protein sequence ID" value="MFD0689768.1"/>
    <property type="molecule type" value="Genomic_DNA"/>
</dbReference>
<gene>
    <name evidence="2" type="ORF">ACFQZM_35135</name>
</gene>
<accession>A0ABW2XW85</accession>
<keyword evidence="1" id="KW-0456">Lyase</keyword>
<dbReference type="SFLD" id="SFLDG01020">
    <property type="entry name" value="Terpene_Cyclase_Like_2"/>
    <property type="match status" value="1"/>
</dbReference>
<proteinExistence type="predicted"/>
<sequence length="346" mass="38414">MDTYQMPDLRLPFATATHPLSGLVQESTERWCRAHGLLRSPDVAAKFRALGYGRVMSTLCPHAPLAGMALITDWNSLFFITDDQQNNAVTTGRTGLYEDLVDRMRALIAGDDRDTDLGGHPLLGALRDLLDRTLPGRPPAWAARFRRDLDLWLRGHLAENSYRVSGTVPDVAAYIAVRRDASTVLPTLDLVELVEGATVPDELYRTPEYQTLILGTADIMCWINDIHSLHMERDDPINLVTVLAHHRRRGVRNAVADVAARVAARVEEYLAAAEALPSAMDRLGMPEAAQLPVMRCVRDQQSWAAGMENWDRTDTIRFAPSEIPEPGRNASYVQDLLDRSATGGRP</sequence>
<comment type="caution">
    <text evidence="2">The sequence shown here is derived from an EMBL/GenBank/DDBJ whole genome shotgun (WGS) entry which is preliminary data.</text>
</comment>
<dbReference type="SUPFAM" id="SSF48576">
    <property type="entry name" value="Terpenoid synthases"/>
    <property type="match status" value="1"/>
</dbReference>
<evidence type="ECO:0000313" key="2">
    <source>
        <dbReference type="EMBL" id="MFD0689768.1"/>
    </source>
</evidence>
<dbReference type="Proteomes" id="UP001597063">
    <property type="component" value="Unassembled WGS sequence"/>
</dbReference>
<keyword evidence="3" id="KW-1185">Reference proteome</keyword>
<evidence type="ECO:0000313" key="3">
    <source>
        <dbReference type="Proteomes" id="UP001597063"/>
    </source>
</evidence>
<dbReference type="Pfam" id="PF19086">
    <property type="entry name" value="Terpene_syn_C_2"/>
    <property type="match status" value="1"/>
</dbReference>
<dbReference type="InterPro" id="IPR034686">
    <property type="entry name" value="Terpene_cyclase-like_2"/>
</dbReference>